<feature type="domain" description="BHLH" evidence="8">
    <location>
        <begin position="315"/>
        <end position="374"/>
    </location>
</feature>
<keyword evidence="3" id="KW-0805">Transcription regulation</keyword>
<comment type="subcellular location">
    <subcellularLocation>
        <location evidence="1">Nucleus</location>
    </subcellularLocation>
</comment>
<dbReference type="Gene3D" id="4.10.280.10">
    <property type="entry name" value="Helix-loop-helix DNA-binding domain"/>
    <property type="match status" value="1"/>
</dbReference>
<evidence type="ECO:0000256" key="3">
    <source>
        <dbReference type="ARBA" id="ARBA00023015"/>
    </source>
</evidence>
<dbReference type="PANTHER" id="PTHR45776:SF2">
    <property type="entry name" value="MIP04163P"/>
    <property type="match status" value="1"/>
</dbReference>
<dbReference type="GO" id="GO:0046983">
    <property type="term" value="F:protein dimerization activity"/>
    <property type="evidence" value="ECO:0007669"/>
    <property type="project" value="InterPro"/>
</dbReference>
<reference evidence="10" key="1">
    <citation type="submission" date="2025-08" db="UniProtKB">
        <authorList>
            <consortium name="RefSeq"/>
        </authorList>
    </citation>
    <scope>IDENTIFICATION</scope>
</reference>
<feature type="compositionally biased region" description="Basic and acidic residues" evidence="7">
    <location>
        <begin position="81"/>
        <end position="92"/>
    </location>
</feature>
<organism evidence="9 10">
    <name type="scientific">Ceratosolen solmsi marchali</name>
    <dbReference type="NCBI Taxonomy" id="326594"/>
    <lineage>
        <taxon>Eukaryota</taxon>
        <taxon>Metazoa</taxon>
        <taxon>Ecdysozoa</taxon>
        <taxon>Arthropoda</taxon>
        <taxon>Hexapoda</taxon>
        <taxon>Insecta</taxon>
        <taxon>Pterygota</taxon>
        <taxon>Neoptera</taxon>
        <taxon>Endopterygota</taxon>
        <taxon>Hymenoptera</taxon>
        <taxon>Apocrita</taxon>
        <taxon>Proctotrupomorpha</taxon>
        <taxon>Chalcidoidea</taxon>
        <taxon>Agaonidae</taxon>
        <taxon>Agaoninae</taxon>
        <taxon>Ceratosolen</taxon>
    </lineage>
</organism>
<evidence type="ECO:0000256" key="2">
    <source>
        <dbReference type="ARBA" id="ARBA00008289"/>
    </source>
</evidence>
<evidence type="ECO:0000313" key="10">
    <source>
        <dbReference type="RefSeq" id="XP_011497828.1"/>
    </source>
</evidence>
<feature type="region of interest" description="Disordered" evidence="7">
    <location>
        <begin position="81"/>
        <end position="108"/>
    </location>
</feature>
<dbReference type="GeneID" id="105362164"/>
<dbReference type="RefSeq" id="XP_011497828.1">
    <property type="nucleotide sequence ID" value="XM_011499526.1"/>
</dbReference>
<keyword evidence="5" id="KW-0804">Transcription</keyword>
<feature type="compositionally biased region" description="Polar residues" evidence="7">
    <location>
        <begin position="505"/>
        <end position="519"/>
    </location>
</feature>
<dbReference type="Pfam" id="PF15951">
    <property type="entry name" value="MITF_TFEB_C_3_N"/>
    <property type="match status" value="1"/>
</dbReference>
<evidence type="ECO:0000256" key="6">
    <source>
        <dbReference type="ARBA" id="ARBA00023242"/>
    </source>
</evidence>
<gene>
    <name evidence="10" type="primary">LOC105362164</name>
</gene>
<evidence type="ECO:0000256" key="4">
    <source>
        <dbReference type="ARBA" id="ARBA00023125"/>
    </source>
</evidence>
<dbReference type="SUPFAM" id="SSF47459">
    <property type="entry name" value="HLH, helix-loop-helix DNA-binding domain"/>
    <property type="match status" value="1"/>
</dbReference>
<dbReference type="Proteomes" id="UP000695007">
    <property type="component" value="Unplaced"/>
</dbReference>
<dbReference type="PROSITE" id="PS50888">
    <property type="entry name" value="BHLH"/>
    <property type="match status" value="1"/>
</dbReference>
<dbReference type="AlphaFoldDB" id="A0AAJ6YGW0"/>
<feature type="region of interest" description="Disordered" evidence="7">
    <location>
        <begin position="460"/>
        <end position="519"/>
    </location>
</feature>
<name>A0AAJ6YGW0_9HYME</name>
<feature type="compositionally biased region" description="Polar residues" evidence="7">
    <location>
        <begin position="246"/>
        <end position="257"/>
    </location>
</feature>
<dbReference type="KEGG" id="csol:105362164"/>
<proteinExistence type="inferred from homology"/>
<protein>
    <submittedName>
        <fullName evidence="10">Transcription factor EC</fullName>
    </submittedName>
</protein>
<dbReference type="CTD" id="4286"/>
<feature type="compositionally biased region" description="Low complexity" evidence="7">
    <location>
        <begin position="207"/>
        <end position="217"/>
    </location>
</feature>
<accession>A0AAJ6YGW0</accession>
<comment type="similarity">
    <text evidence="2">Belongs to the MiT/TFE family.</text>
</comment>
<dbReference type="Pfam" id="PF00010">
    <property type="entry name" value="HLH"/>
    <property type="match status" value="1"/>
</dbReference>
<feature type="region of interest" description="Disordered" evidence="7">
    <location>
        <begin position="200"/>
        <end position="257"/>
    </location>
</feature>
<evidence type="ECO:0000256" key="7">
    <source>
        <dbReference type="SAM" id="MobiDB-lite"/>
    </source>
</evidence>
<evidence type="ECO:0000256" key="5">
    <source>
        <dbReference type="ARBA" id="ARBA00023163"/>
    </source>
</evidence>
<dbReference type="InterPro" id="IPR036638">
    <property type="entry name" value="HLH_DNA-bd_sf"/>
</dbReference>
<keyword evidence="4" id="KW-0238">DNA-binding</keyword>
<dbReference type="InterPro" id="IPR011598">
    <property type="entry name" value="bHLH_dom"/>
</dbReference>
<keyword evidence="6" id="KW-0539">Nucleus</keyword>
<dbReference type="GO" id="GO:0005634">
    <property type="term" value="C:nucleus"/>
    <property type="evidence" value="ECO:0007669"/>
    <property type="project" value="UniProtKB-SubCell"/>
</dbReference>
<keyword evidence="9" id="KW-1185">Reference proteome</keyword>
<evidence type="ECO:0000313" key="9">
    <source>
        <dbReference type="Proteomes" id="UP000695007"/>
    </source>
</evidence>
<dbReference type="PANTHER" id="PTHR45776">
    <property type="entry name" value="MIP04163P"/>
    <property type="match status" value="1"/>
</dbReference>
<sequence length="519" mass="57735">MDESGIDMGFDLAALVSNDGLELEYSNDLEQALALLPSTQDFMYYELKSRAPYTGSPPNFKTVTPTSRTQLKLQLMREQLQEQERREAEFRHTLQQQRPAAAPPRPVPPAQLSTIGVDVPPQVLQVRTLLENPTRYHVVQKQKNQVRQYLHQTFRTSSDIPSSVDEINVNSLSSSFGIQPHLALIDTEPNQISITIQSAPPGHMQHQEQQQQQQQQQPLLPSYPHGSNLISRSHVDPSPDPATGAMSPSLSSIATSNSEAEDLLDDILSFEAGSLGDGLKDAQSESLSSLPDLQIKPEPLLLTDAEIHALAKDRQKKDNHNMIERRRRFNINDRIKELGTLLPKTNDPYYEIVRDVRPNKGTILKSSVEYIKLLKNELTRMKQSELRHKQLEHQNCRLLLRVQELELQAKAHGLPITDFNWTSSSASLLNSYAKSRHRKLPDIVAEDTAAALSLSQFEDLMEDDGGGPVHGGDPMLSSPHLPPLSPPAPPCHHPLPDEDTLGSLAPTSSNSSSDMDIVA</sequence>
<evidence type="ECO:0000259" key="8">
    <source>
        <dbReference type="PROSITE" id="PS50888"/>
    </source>
</evidence>
<dbReference type="SMART" id="SM00353">
    <property type="entry name" value="HLH"/>
    <property type="match status" value="1"/>
</dbReference>
<dbReference type="GO" id="GO:0000978">
    <property type="term" value="F:RNA polymerase II cis-regulatory region sequence-specific DNA binding"/>
    <property type="evidence" value="ECO:0007669"/>
    <property type="project" value="TreeGrafter"/>
</dbReference>
<feature type="compositionally biased region" description="Pro residues" evidence="7">
    <location>
        <begin position="480"/>
        <end position="493"/>
    </location>
</feature>
<evidence type="ECO:0000256" key="1">
    <source>
        <dbReference type="ARBA" id="ARBA00004123"/>
    </source>
</evidence>
<dbReference type="GO" id="GO:0000981">
    <property type="term" value="F:DNA-binding transcription factor activity, RNA polymerase II-specific"/>
    <property type="evidence" value="ECO:0007669"/>
    <property type="project" value="TreeGrafter"/>
</dbReference>
<dbReference type="InterPro" id="IPR031867">
    <property type="entry name" value="MiT/TFE_N"/>
</dbReference>